<gene>
    <name evidence="1" type="ORF">TELCIR_25266</name>
</gene>
<dbReference type="InterPro" id="IPR042410">
    <property type="entry name" value="WBSCR13"/>
</dbReference>
<organism evidence="1 2">
    <name type="scientific">Teladorsagia circumcincta</name>
    <name type="common">Brown stomach worm</name>
    <name type="synonym">Ostertagia circumcincta</name>
    <dbReference type="NCBI Taxonomy" id="45464"/>
    <lineage>
        <taxon>Eukaryota</taxon>
        <taxon>Metazoa</taxon>
        <taxon>Ecdysozoa</taxon>
        <taxon>Nematoda</taxon>
        <taxon>Chromadorea</taxon>
        <taxon>Rhabditida</taxon>
        <taxon>Rhabditina</taxon>
        <taxon>Rhabditomorpha</taxon>
        <taxon>Strongyloidea</taxon>
        <taxon>Trichostrongylidae</taxon>
        <taxon>Teladorsagia</taxon>
    </lineage>
</organism>
<evidence type="ECO:0000313" key="1">
    <source>
        <dbReference type="EMBL" id="PIO53400.1"/>
    </source>
</evidence>
<feature type="non-terminal residue" evidence="1">
    <location>
        <position position="1"/>
    </location>
</feature>
<keyword evidence="2" id="KW-1185">Reference proteome</keyword>
<dbReference type="EMBL" id="KZ413590">
    <property type="protein sequence ID" value="PIO53400.1"/>
    <property type="molecule type" value="Genomic_DNA"/>
</dbReference>
<dbReference type="OrthoDB" id="200924at2759"/>
<dbReference type="PANTHER" id="PTHR44321:SF1">
    <property type="entry name" value="TRANSDUCIN BETA-LIKE PROTEIN 2"/>
    <property type="match status" value="1"/>
</dbReference>
<evidence type="ECO:0008006" key="3">
    <source>
        <dbReference type="Google" id="ProtNLM"/>
    </source>
</evidence>
<dbReference type="Proteomes" id="UP000230423">
    <property type="component" value="Unassembled WGS sequence"/>
</dbReference>
<proteinExistence type="predicted"/>
<sequence length="83" mass="9217">DFEEREHKSVRQILDFDTATQVSFSPDCKSVVFAMKRSNKLAVFKLVKKEAGGAYKFVHVENVSFPSAHTLDISHSGISSNDG</sequence>
<reference evidence="1 2" key="1">
    <citation type="submission" date="2015-09" db="EMBL/GenBank/DDBJ databases">
        <title>Draft genome of the parasitic nematode Teladorsagia circumcincta isolate WARC Sus (inbred).</title>
        <authorList>
            <person name="Mitreva M."/>
        </authorList>
    </citation>
    <scope>NUCLEOTIDE SEQUENCE [LARGE SCALE GENOMIC DNA]</scope>
    <source>
        <strain evidence="1 2">S</strain>
    </source>
</reference>
<accession>A0A2G9T7N5</accession>
<dbReference type="GO" id="GO:0030968">
    <property type="term" value="P:endoplasmic reticulum unfolded protein response"/>
    <property type="evidence" value="ECO:0007669"/>
    <property type="project" value="TreeGrafter"/>
</dbReference>
<dbReference type="AlphaFoldDB" id="A0A2G9T7N5"/>
<name>A0A2G9T7N5_TELCI</name>
<protein>
    <recommendedName>
        <fullName evidence="3">WD domain, G-beta repeat protein</fullName>
    </recommendedName>
</protein>
<dbReference type="PANTHER" id="PTHR44321">
    <property type="entry name" value="TRANSDUCIN BETA-LIKE PROTEIN 2"/>
    <property type="match status" value="1"/>
</dbReference>
<evidence type="ECO:0000313" key="2">
    <source>
        <dbReference type="Proteomes" id="UP000230423"/>
    </source>
</evidence>
<dbReference type="GO" id="GO:0005783">
    <property type="term" value="C:endoplasmic reticulum"/>
    <property type="evidence" value="ECO:0007669"/>
    <property type="project" value="TreeGrafter"/>
</dbReference>